<accession>A0A4Q0YP73</accession>
<dbReference type="EMBL" id="PEIB01000015">
    <property type="protein sequence ID" value="RXJ72810.1"/>
    <property type="molecule type" value="Genomic_DNA"/>
</dbReference>
<proteinExistence type="predicted"/>
<comment type="caution">
    <text evidence="1">The sequence shown here is derived from an EMBL/GenBank/DDBJ whole genome shotgun (WGS) entry which is preliminary data.</text>
</comment>
<protein>
    <recommendedName>
        <fullName evidence="3">DUF1570 domain-containing protein</fullName>
    </recommendedName>
</protein>
<dbReference type="AlphaFoldDB" id="A0A4Q0YP73"/>
<dbReference type="RefSeq" id="WP_129122655.1">
    <property type="nucleotide sequence ID" value="NZ_PEIB01000015.1"/>
</dbReference>
<evidence type="ECO:0000313" key="2">
    <source>
        <dbReference type="Proteomes" id="UP000290287"/>
    </source>
</evidence>
<reference evidence="1 2" key="1">
    <citation type="submission" date="2017-10" db="EMBL/GenBank/DDBJ databases">
        <title>Nyctiphanis sp. nov., isolated from the stomach of the euphausiid Nyctiphanes simplex (Hansen, 1911) in the Gulf of California.</title>
        <authorList>
            <person name="Gomez-Gil B."/>
            <person name="Aguilar-Mendez M."/>
            <person name="Lopez-Cortes A."/>
            <person name="Gomez-Gutierrez J."/>
            <person name="Roque A."/>
            <person name="Lang E."/>
            <person name="Gonzalez-Castillo A."/>
        </authorList>
    </citation>
    <scope>NUCLEOTIDE SEQUENCE [LARGE SCALE GENOMIC DNA]</scope>
    <source>
        <strain evidence="1 2">CAIM 600</strain>
    </source>
</reference>
<keyword evidence="2" id="KW-1185">Reference proteome</keyword>
<evidence type="ECO:0008006" key="3">
    <source>
        <dbReference type="Google" id="ProtNLM"/>
    </source>
</evidence>
<dbReference type="Proteomes" id="UP000290287">
    <property type="component" value="Unassembled WGS sequence"/>
</dbReference>
<organism evidence="1 2">
    <name type="scientific">Veronia nyctiphanis</name>
    <dbReference type="NCBI Taxonomy" id="1278244"/>
    <lineage>
        <taxon>Bacteria</taxon>
        <taxon>Pseudomonadati</taxon>
        <taxon>Pseudomonadota</taxon>
        <taxon>Gammaproteobacteria</taxon>
        <taxon>Vibrionales</taxon>
        <taxon>Vibrionaceae</taxon>
        <taxon>Veronia</taxon>
    </lineage>
</organism>
<name>A0A4Q0YP73_9GAMM</name>
<gene>
    <name evidence="1" type="ORF">CS022_13175</name>
</gene>
<evidence type="ECO:0000313" key="1">
    <source>
        <dbReference type="EMBL" id="RXJ72810.1"/>
    </source>
</evidence>
<dbReference type="OrthoDB" id="256673at2"/>
<sequence length="347" mass="39633">MAKHVRKRRWILLFCSCLVGLWLAFSDTDKLNVFVFSNHVTHLPASPSHSTDSDLYSVSYSEESAEQGNGSLTFTDVTFNPNPDICFGPRRVIKTDALASTFSNLNLALRIYDADVTPDFRAKLKSALSQINQQYQQLVGSKHFSSVTYVLEVYGDIGEFQNALAKTGYQGSLPLGVYSPADGKALVLFQNNKQLFRTALHEYVHALNHANIGVTPYWINEGLAEYFENISYSTVGGEVPMSQQWVNGDNQFEETFFDLSALFGQEEYWYKYGHQTTTELYANAWLWSYYLMTEPKRRKVMAALLAKEREKPCSAEDNDELFELMLEKQHSIEADIYEWLEIHLAIR</sequence>